<gene>
    <name evidence="1" type="ORF">K443DRAFT_9659</name>
</gene>
<dbReference type="EMBL" id="KN838684">
    <property type="protein sequence ID" value="KIJ97782.1"/>
    <property type="molecule type" value="Genomic_DNA"/>
</dbReference>
<organism evidence="1 2">
    <name type="scientific">Laccaria amethystina LaAM-08-1</name>
    <dbReference type="NCBI Taxonomy" id="1095629"/>
    <lineage>
        <taxon>Eukaryota</taxon>
        <taxon>Fungi</taxon>
        <taxon>Dikarya</taxon>
        <taxon>Basidiomycota</taxon>
        <taxon>Agaricomycotina</taxon>
        <taxon>Agaricomycetes</taxon>
        <taxon>Agaricomycetidae</taxon>
        <taxon>Agaricales</taxon>
        <taxon>Agaricineae</taxon>
        <taxon>Hydnangiaceae</taxon>
        <taxon>Laccaria</taxon>
    </lineage>
</organism>
<sequence>MSLITVSALVNADASFAFPPYGLPGKKKNSVSKTVTTGQYQIIYDNVFASKPVVTVTQAWLGSLGPAGANTLDGAIINELTDTYTTVKMGDANGSGQWRAFTIVLTGHENLTKKPEHHKEEAHE</sequence>
<proteinExistence type="predicted"/>
<evidence type="ECO:0000313" key="2">
    <source>
        <dbReference type="Proteomes" id="UP000054477"/>
    </source>
</evidence>
<protein>
    <submittedName>
        <fullName evidence="1">Uncharacterized protein</fullName>
    </submittedName>
</protein>
<evidence type="ECO:0000313" key="1">
    <source>
        <dbReference type="EMBL" id="KIJ97782.1"/>
    </source>
</evidence>
<dbReference type="AlphaFoldDB" id="A0A0C9XP42"/>
<name>A0A0C9XP42_9AGAR</name>
<reference evidence="1 2" key="1">
    <citation type="submission" date="2014-04" db="EMBL/GenBank/DDBJ databases">
        <authorList>
            <consortium name="DOE Joint Genome Institute"/>
            <person name="Kuo A."/>
            <person name="Kohler A."/>
            <person name="Nagy L.G."/>
            <person name="Floudas D."/>
            <person name="Copeland A."/>
            <person name="Barry K.W."/>
            <person name="Cichocki N."/>
            <person name="Veneault-Fourrey C."/>
            <person name="LaButti K."/>
            <person name="Lindquist E.A."/>
            <person name="Lipzen A."/>
            <person name="Lundell T."/>
            <person name="Morin E."/>
            <person name="Murat C."/>
            <person name="Sun H."/>
            <person name="Tunlid A."/>
            <person name="Henrissat B."/>
            <person name="Grigoriev I.V."/>
            <person name="Hibbett D.S."/>
            <person name="Martin F."/>
            <person name="Nordberg H.P."/>
            <person name="Cantor M.N."/>
            <person name="Hua S.X."/>
        </authorList>
    </citation>
    <scope>NUCLEOTIDE SEQUENCE [LARGE SCALE GENOMIC DNA]</scope>
    <source>
        <strain evidence="1 2">LaAM-08-1</strain>
    </source>
</reference>
<keyword evidence="2" id="KW-1185">Reference proteome</keyword>
<dbReference type="Proteomes" id="UP000054477">
    <property type="component" value="Unassembled WGS sequence"/>
</dbReference>
<accession>A0A0C9XP42</accession>
<reference evidence="2" key="2">
    <citation type="submission" date="2015-01" db="EMBL/GenBank/DDBJ databases">
        <title>Evolutionary Origins and Diversification of the Mycorrhizal Mutualists.</title>
        <authorList>
            <consortium name="DOE Joint Genome Institute"/>
            <consortium name="Mycorrhizal Genomics Consortium"/>
            <person name="Kohler A."/>
            <person name="Kuo A."/>
            <person name="Nagy L.G."/>
            <person name="Floudas D."/>
            <person name="Copeland A."/>
            <person name="Barry K.W."/>
            <person name="Cichocki N."/>
            <person name="Veneault-Fourrey C."/>
            <person name="LaButti K."/>
            <person name="Lindquist E.A."/>
            <person name="Lipzen A."/>
            <person name="Lundell T."/>
            <person name="Morin E."/>
            <person name="Murat C."/>
            <person name="Riley R."/>
            <person name="Ohm R."/>
            <person name="Sun H."/>
            <person name="Tunlid A."/>
            <person name="Henrissat B."/>
            <person name="Grigoriev I.V."/>
            <person name="Hibbett D.S."/>
            <person name="Martin F."/>
        </authorList>
    </citation>
    <scope>NUCLEOTIDE SEQUENCE [LARGE SCALE GENOMIC DNA]</scope>
    <source>
        <strain evidence="2">LaAM-08-1</strain>
    </source>
</reference>
<dbReference type="HOGENOM" id="CLU_146168_0_0_1"/>